<dbReference type="RefSeq" id="WP_169145600.1">
    <property type="nucleotide sequence ID" value="NZ_JABBGA010000006.1"/>
</dbReference>
<comment type="caution">
    <text evidence="2">The sequence shown here is derived from an EMBL/GenBank/DDBJ whole genome shotgun (WGS) entry which is preliminary data.</text>
</comment>
<feature type="transmembrane region" description="Helical" evidence="1">
    <location>
        <begin position="57"/>
        <end position="83"/>
    </location>
</feature>
<feature type="transmembrane region" description="Helical" evidence="1">
    <location>
        <begin position="183"/>
        <end position="201"/>
    </location>
</feature>
<keyword evidence="3" id="KW-1185">Reference proteome</keyword>
<accession>A0A848G478</accession>
<feature type="transmembrane region" description="Helical" evidence="1">
    <location>
        <begin position="18"/>
        <end position="37"/>
    </location>
</feature>
<keyword evidence="1" id="KW-1133">Transmembrane helix</keyword>
<dbReference type="Proteomes" id="UP000580043">
    <property type="component" value="Unassembled WGS sequence"/>
</dbReference>
<dbReference type="AlphaFoldDB" id="A0A848G478"/>
<keyword evidence="1" id="KW-0812">Transmembrane</keyword>
<feature type="transmembrane region" description="Helical" evidence="1">
    <location>
        <begin position="121"/>
        <end position="143"/>
    </location>
</feature>
<name>A0A848G478_9RHOO</name>
<feature type="transmembrane region" description="Helical" evidence="1">
    <location>
        <begin position="213"/>
        <end position="237"/>
    </location>
</feature>
<organism evidence="2 3">
    <name type="scientific">Zoogloea dura</name>
    <dbReference type="NCBI Taxonomy" id="2728840"/>
    <lineage>
        <taxon>Bacteria</taxon>
        <taxon>Pseudomonadati</taxon>
        <taxon>Pseudomonadota</taxon>
        <taxon>Betaproteobacteria</taxon>
        <taxon>Rhodocyclales</taxon>
        <taxon>Zoogloeaceae</taxon>
        <taxon>Zoogloea</taxon>
    </lineage>
</organism>
<gene>
    <name evidence="2" type="ORF">HHL15_09890</name>
</gene>
<evidence type="ECO:0000313" key="2">
    <source>
        <dbReference type="EMBL" id="NML26054.1"/>
    </source>
</evidence>
<sequence length="313" mass="32353">MDLLIDVILRAGRSAVELSFFVLLPVMVVMLSLMRLLEARGVLDWAVARLAPLLRPAGLTGLGVFAALQINFVSFAAPVATLAMMDQRGASSRHLAATLAMVMAMAQANVSMPMAAMGLHFGIVLGWSLVGGLVASAATYYVFGRKLSAVEHTLNETLQHPVADNAKGVLDVINRAGAEAFKIAVGAIPMLVLSLTVVLALRRVGVLDALTTLLSPLLLAIGADPALILPTLTKYLAGGTAMMGIMDEMIRAGTANAATLNGVSAGLLIHPLDIPGVAVLISAGRRVADVWKPATLGACAGIAVRMLGHAVAG</sequence>
<proteinExistence type="predicted"/>
<evidence type="ECO:0000313" key="3">
    <source>
        <dbReference type="Proteomes" id="UP000580043"/>
    </source>
</evidence>
<protein>
    <submittedName>
        <fullName evidence="2">Nucleoside recognition family protein</fullName>
    </submittedName>
</protein>
<dbReference type="EMBL" id="JABBGA010000006">
    <property type="protein sequence ID" value="NML26054.1"/>
    <property type="molecule type" value="Genomic_DNA"/>
</dbReference>
<evidence type="ECO:0000256" key="1">
    <source>
        <dbReference type="SAM" id="Phobius"/>
    </source>
</evidence>
<keyword evidence="1" id="KW-0472">Membrane</keyword>
<reference evidence="2 3" key="1">
    <citation type="submission" date="2020-04" db="EMBL/GenBank/DDBJ databases">
        <title>Zoogloea sp. G-4-1-14 isolated from soil.</title>
        <authorList>
            <person name="Dahal R.H."/>
        </authorList>
    </citation>
    <scope>NUCLEOTIDE SEQUENCE [LARGE SCALE GENOMIC DNA]</scope>
    <source>
        <strain evidence="2 3">G-4-1-14</strain>
    </source>
</reference>